<dbReference type="InterPro" id="IPR029055">
    <property type="entry name" value="Ntn_hydrolases_N"/>
</dbReference>
<dbReference type="SUPFAM" id="SSF56235">
    <property type="entry name" value="N-terminal nucleophile aminohydrolases (Ntn hydrolases)"/>
    <property type="match status" value="1"/>
</dbReference>
<keyword evidence="7 10" id="KW-0411">Iron-sulfur</keyword>
<keyword evidence="13" id="KW-1185">Reference proteome</keyword>
<accession>A0RYV2</accession>
<sequence>MYSLAGTNVIPMAIDALRALQHRGQEAWGLAVPGMPPLKKLGLVSQSASEFKKIAEKYSSKCAIGHVRYSTVGKSSLENAQPLKVADLCIAHNGTIANADELAGMVGGCTFTPQNSSDTMIAASRLVSLISEKGRMGEALAVLKDEMAGSYCFTFMSDDGSVHAARDPKGFRPMVLGHKEADNLYMVASESAALSAVGAKLERDVRPGELIKFGPDGMESEMFAKEKERAHCSFEFTYFAHPSSKMEGSNVYIARKQIGRFLAKKFPIKDADLVIPVPDSARPAALGYAQELGIPFDEGLLKDRYSKKGPLRSFIEPHQSDRVEINRWIIPIREIIEGMHVVVIDDSLVRGTSSRAIIKALKRAGARKISMLITYPPIRFPCYAGIDFPSREELAAFDDGKGLSDEAVIAKVRSDIGADFLGYNDAENLAAAVGIPADSMCFSCVSGDYSSLGITPEFGAGARQKKL</sequence>
<comment type="cofactor">
    <cofactor evidence="7 9">
        <name>Mg(2+)</name>
        <dbReference type="ChEBI" id="CHEBI:18420"/>
    </cofactor>
    <text evidence="7 9">Binds 1 Mg(2+) ion per subunit.</text>
</comment>
<dbReference type="Gene3D" id="3.40.50.2020">
    <property type="match status" value="1"/>
</dbReference>
<keyword evidence="3 7" id="KW-0328">Glycosyltransferase</keyword>
<evidence type="ECO:0000256" key="10">
    <source>
        <dbReference type="PIRSR" id="PIRSR000485-3"/>
    </source>
</evidence>
<proteinExistence type="inferred from homology"/>
<comment type="cofactor">
    <cofactor evidence="7 10">
        <name>[4Fe-4S] cluster</name>
        <dbReference type="ChEBI" id="CHEBI:49883"/>
    </cofactor>
    <text evidence="7 10">Binds 1 [4Fe-4S] cluster per subunit.</text>
</comment>
<dbReference type="UniPathway" id="UPA00074">
    <property type="reaction ID" value="UER00124"/>
</dbReference>
<evidence type="ECO:0000256" key="7">
    <source>
        <dbReference type="HAMAP-Rule" id="MF_01931"/>
    </source>
</evidence>
<dbReference type="STRING" id="414004.CENSYa_1910"/>
<dbReference type="InterPro" id="IPR029057">
    <property type="entry name" value="PRTase-like"/>
</dbReference>
<comment type="caution">
    <text evidence="7">Lacks conserved residue(s) required for the propagation of feature annotation.</text>
</comment>
<keyword evidence="5 7" id="KW-0658">Purine biosynthesis</keyword>
<feature type="domain" description="Glutamine amidotransferase type-2" evidence="11">
    <location>
        <begin position="1"/>
        <end position="216"/>
    </location>
</feature>
<comment type="similarity">
    <text evidence="2 7 8">In the C-terminal section; belongs to the purine/pyrimidine phosphoribosyltransferase family.</text>
</comment>
<dbReference type="PIRSF" id="PIRSF000485">
    <property type="entry name" value="Amd_phspho_trans"/>
    <property type="match status" value="1"/>
</dbReference>
<dbReference type="HOGENOM" id="CLU_022389_3_3_2"/>
<dbReference type="Pfam" id="PF00156">
    <property type="entry name" value="Pribosyltran"/>
    <property type="match status" value="1"/>
</dbReference>
<evidence type="ECO:0000256" key="6">
    <source>
        <dbReference type="ARBA" id="ARBA00022962"/>
    </source>
</evidence>
<feature type="binding site" evidence="7 9">
    <location>
        <position position="280"/>
    </location>
    <ligand>
        <name>Mg(2+)</name>
        <dbReference type="ChEBI" id="CHEBI:18420"/>
    </ligand>
</feature>
<keyword evidence="7 10" id="KW-0408">Iron</keyword>
<dbReference type="GO" id="GO:0004044">
    <property type="term" value="F:amidophosphoribosyltransferase activity"/>
    <property type="evidence" value="ECO:0007669"/>
    <property type="project" value="UniProtKB-UniRule"/>
</dbReference>
<dbReference type="EMBL" id="DP000238">
    <property type="protein sequence ID" value="ABK78519.1"/>
    <property type="molecule type" value="Genomic_DNA"/>
</dbReference>
<dbReference type="GO" id="GO:0000287">
    <property type="term" value="F:magnesium ion binding"/>
    <property type="evidence" value="ECO:0007669"/>
    <property type="project" value="UniProtKB-UniRule"/>
</dbReference>
<evidence type="ECO:0000256" key="5">
    <source>
        <dbReference type="ARBA" id="ARBA00022755"/>
    </source>
</evidence>
<dbReference type="PROSITE" id="PS51278">
    <property type="entry name" value="GATASE_TYPE_2"/>
    <property type="match status" value="1"/>
</dbReference>
<protein>
    <recommendedName>
        <fullName evidence="7">Amidophosphoribosyltransferase</fullName>
        <shortName evidence="7">ATase</shortName>
        <ecNumber evidence="7">2.4.2.14</ecNumber>
    </recommendedName>
    <alternativeName>
        <fullName evidence="7">Glutamine phosphoribosylpyrophosphate amidotransferase</fullName>
        <shortName evidence="7">GPATase</shortName>
    </alternativeName>
</protein>
<dbReference type="GO" id="GO:0051539">
    <property type="term" value="F:4 iron, 4 sulfur cluster binding"/>
    <property type="evidence" value="ECO:0007669"/>
    <property type="project" value="UniProtKB-KW"/>
</dbReference>
<dbReference type="HAMAP" id="MF_01931">
    <property type="entry name" value="PurF"/>
    <property type="match status" value="1"/>
</dbReference>
<dbReference type="EC" id="2.4.2.14" evidence="7"/>
<dbReference type="AlphaFoldDB" id="A0RYV2"/>
<evidence type="ECO:0000313" key="13">
    <source>
        <dbReference type="Proteomes" id="UP000000758"/>
    </source>
</evidence>
<dbReference type="InterPro" id="IPR017932">
    <property type="entry name" value="GATase_2_dom"/>
</dbReference>
<keyword evidence="6 7" id="KW-0315">Glutamine amidotransferase</keyword>
<dbReference type="InterPro" id="IPR005854">
    <property type="entry name" value="PurF"/>
</dbReference>
<feature type="binding site" evidence="7 10">
    <location>
        <position position="444"/>
    </location>
    <ligand>
        <name>[4Fe-4S] cluster</name>
        <dbReference type="ChEBI" id="CHEBI:49883"/>
    </ligand>
</feature>
<dbReference type="Proteomes" id="UP000000758">
    <property type="component" value="Chromosome"/>
</dbReference>
<keyword evidence="7" id="KW-0004">4Fe-4S</keyword>
<evidence type="ECO:0000256" key="9">
    <source>
        <dbReference type="PIRSR" id="PIRSR000485-2"/>
    </source>
</evidence>
<keyword evidence="7 9" id="KW-0479">Metal-binding</keyword>
<evidence type="ECO:0000259" key="11">
    <source>
        <dbReference type="PROSITE" id="PS51278"/>
    </source>
</evidence>
<dbReference type="InterPro" id="IPR000836">
    <property type="entry name" value="PRTase_dom"/>
</dbReference>
<comment type="pathway">
    <text evidence="1 7 8">Purine metabolism; IMP biosynthesis via de novo pathway; N(1)-(5-phospho-D-ribosyl)glycinamide from 5-phospho-alpha-D-ribose 1-diphosphate: step 1/2.</text>
</comment>
<dbReference type="PATRIC" id="fig|414004.10.peg.1744"/>
<feature type="binding site" evidence="7 10">
    <location>
        <position position="232"/>
    </location>
    <ligand>
        <name>[4Fe-4S] cluster</name>
        <dbReference type="ChEBI" id="CHEBI:49883"/>
    </ligand>
</feature>
<feature type="binding site" evidence="7 9">
    <location>
        <position position="345"/>
    </location>
    <ligand>
        <name>Mg(2+)</name>
        <dbReference type="ChEBI" id="CHEBI:18420"/>
    </ligand>
</feature>
<feature type="binding site" evidence="7 9">
    <location>
        <position position="346"/>
    </location>
    <ligand>
        <name>Mg(2+)</name>
        <dbReference type="ChEBI" id="CHEBI:18420"/>
    </ligand>
</feature>
<reference evidence="12 13" key="1">
    <citation type="journal article" date="2006" name="Proc. Natl. Acad. Sci. U.S.A.">
        <title>Genomic analysis of the uncultivated marine crenarchaeote Cenarchaeum symbiosum.</title>
        <authorList>
            <person name="Hallam S.J."/>
            <person name="Konstantinidis K.T."/>
            <person name="Putnam N."/>
            <person name="Schleper C."/>
            <person name="Watanabe Y."/>
            <person name="Sugahara J."/>
            <person name="Preston C."/>
            <person name="de la Torre J."/>
            <person name="Richardson P.M."/>
            <person name="DeLong E.F."/>
        </authorList>
    </citation>
    <scope>NUCLEOTIDE SEQUENCE [LARGE SCALE GENOMIC DNA]</scope>
    <source>
        <strain evidence="13">A</strain>
    </source>
</reference>
<dbReference type="KEGG" id="csy:CENSYa_1910"/>
<dbReference type="GO" id="GO:0009113">
    <property type="term" value="P:purine nucleobase biosynthetic process"/>
    <property type="evidence" value="ECO:0007669"/>
    <property type="project" value="InterPro"/>
</dbReference>
<organism evidence="12 13">
    <name type="scientific">Cenarchaeum symbiosum (strain A)</name>
    <dbReference type="NCBI Taxonomy" id="414004"/>
    <lineage>
        <taxon>Archaea</taxon>
        <taxon>Nitrososphaerota</taxon>
        <taxon>Candidatus Cenarchaeales</taxon>
        <taxon>Candidatus Cenarchaeaceae</taxon>
        <taxon>Candidatus Cenarchaeum</taxon>
    </lineage>
</organism>
<comment type="catalytic activity">
    <reaction evidence="7 8">
        <text>5-phospho-beta-D-ribosylamine + L-glutamate + diphosphate = 5-phospho-alpha-D-ribose 1-diphosphate + L-glutamine + H2O</text>
        <dbReference type="Rhea" id="RHEA:14905"/>
        <dbReference type="ChEBI" id="CHEBI:15377"/>
        <dbReference type="ChEBI" id="CHEBI:29985"/>
        <dbReference type="ChEBI" id="CHEBI:33019"/>
        <dbReference type="ChEBI" id="CHEBI:58017"/>
        <dbReference type="ChEBI" id="CHEBI:58359"/>
        <dbReference type="ChEBI" id="CHEBI:58681"/>
        <dbReference type="EC" id="2.4.2.14"/>
    </reaction>
</comment>
<keyword evidence="7 9" id="KW-0460">Magnesium</keyword>
<gene>
    <name evidence="7" type="primary">purF</name>
    <name evidence="12" type="ordered locus">CENSYa_1910</name>
</gene>
<dbReference type="SUPFAM" id="SSF53271">
    <property type="entry name" value="PRTase-like"/>
    <property type="match status" value="1"/>
</dbReference>
<dbReference type="EnsemblBacteria" id="ABK78519">
    <property type="protein sequence ID" value="ABK78519"/>
    <property type="gene ID" value="CENSYa_1910"/>
</dbReference>
<name>A0RYV2_CENSY</name>
<feature type="binding site" evidence="7 10">
    <location>
        <position position="382"/>
    </location>
    <ligand>
        <name>[4Fe-4S] cluster</name>
        <dbReference type="ChEBI" id="CHEBI:49883"/>
    </ligand>
</feature>
<dbReference type="Gene3D" id="3.60.20.10">
    <property type="entry name" value="Glutamine Phosphoribosylpyrophosphate, subunit 1, domain 1"/>
    <property type="match status" value="1"/>
</dbReference>
<dbReference type="PANTHER" id="PTHR11907">
    <property type="entry name" value="AMIDOPHOSPHORIBOSYLTRANSFERASE"/>
    <property type="match status" value="1"/>
</dbReference>
<evidence type="ECO:0000256" key="3">
    <source>
        <dbReference type="ARBA" id="ARBA00022676"/>
    </source>
</evidence>
<comment type="function">
    <text evidence="7">Catalyzes the formation of phosphoribosylamine from phosphoribosylpyrophosphate (PRPP) and glutamine.</text>
</comment>
<evidence type="ECO:0000256" key="1">
    <source>
        <dbReference type="ARBA" id="ARBA00005209"/>
    </source>
</evidence>
<feature type="binding site" evidence="7 10">
    <location>
        <position position="441"/>
    </location>
    <ligand>
        <name>[4Fe-4S] cluster</name>
        <dbReference type="ChEBI" id="CHEBI:49883"/>
    </ligand>
</feature>
<evidence type="ECO:0000256" key="4">
    <source>
        <dbReference type="ARBA" id="ARBA00022679"/>
    </source>
</evidence>
<dbReference type="GO" id="GO:0006189">
    <property type="term" value="P:'de novo' IMP biosynthetic process"/>
    <property type="evidence" value="ECO:0007669"/>
    <property type="project" value="UniProtKB-UniRule"/>
</dbReference>
<dbReference type="CDD" id="cd06223">
    <property type="entry name" value="PRTases_typeI"/>
    <property type="match status" value="1"/>
</dbReference>
<dbReference type="Pfam" id="PF13522">
    <property type="entry name" value="GATase_6"/>
    <property type="match status" value="1"/>
</dbReference>
<keyword evidence="4 7" id="KW-0808">Transferase</keyword>
<evidence type="ECO:0000256" key="8">
    <source>
        <dbReference type="PIRNR" id="PIRNR000485"/>
    </source>
</evidence>
<evidence type="ECO:0000256" key="2">
    <source>
        <dbReference type="ARBA" id="ARBA00010138"/>
    </source>
</evidence>
<evidence type="ECO:0000313" key="12">
    <source>
        <dbReference type="EMBL" id="ABK78519.1"/>
    </source>
</evidence>